<proteinExistence type="predicted"/>
<feature type="chain" id="PRO_5037772100" description="Surface antigen domain-containing protein" evidence="2">
    <location>
        <begin position="33"/>
        <end position="391"/>
    </location>
</feature>
<dbReference type="Pfam" id="PF16998">
    <property type="entry name" value="17kDa_Anti_2"/>
    <property type="match status" value="1"/>
</dbReference>
<dbReference type="EMBL" id="JACPUR010000019">
    <property type="protein sequence ID" value="MBI3127817.1"/>
    <property type="molecule type" value="Genomic_DNA"/>
</dbReference>
<evidence type="ECO:0000256" key="1">
    <source>
        <dbReference type="SAM" id="MobiDB-lite"/>
    </source>
</evidence>
<comment type="caution">
    <text evidence="4">The sequence shown here is derived from an EMBL/GenBank/DDBJ whole genome shotgun (WGS) entry which is preliminary data.</text>
</comment>
<gene>
    <name evidence="4" type="ORF">HYZ11_09455</name>
</gene>
<sequence>MHISCSRASRGRAAFLALAAGMVMLAATSAGALTIVPTAQDQRLMERAAQVALEGNRIGQSESWRNPATGHMGAVTPLRNYRLGAGQPCRDYEMTLTAAGRTEAARYSACRQPGGNWVDRDTAVLAGSQFAGRPIVSGPVIGAGATTVALTAHDLRLMERAAQNALENHPVGRSAAWSNPETGRTGAVTPLRNHRAGLDPPCRDYEMTVTSMGRTEIARHTACRQPDGAWVNREDGTLAGSRFVVAQPVALGPAPDEIPPVPLSKRDKEIMERTTQEALESNQIGQTANWSNSETGHLGGVTPTRSYPAEAGRTCRDFRMTVTTNGPTWVDHSTACRQLDGSWLDSRHLGPAGAFFEGKAMDQAELTGPVSFGSPPGIPRRPAVWEFPDER</sequence>
<feature type="region of interest" description="Disordered" evidence="1">
    <location>
        <begin position="169"/>
        <end position="195"/>
    </location>
</feature>
<protein>
    <recommendedName>
        <fullName evidence="3">Surface antigen domain-containing protein</fullName>
    </recommendedName>
</protein>
<dbReference type="InterPro" id="IPR032635">
    <property type="entry name" value="Anti_2"/>
</dbReference>
<evidence type="ECO:0000313" key="5">
    <source>
        <dbReference type="Proteomes" id="UP000782312"/>
    </source>
</evidence>
<feature type="domain" description="Surface antigen" evidence="3">
    <location>
        <begin position="30"/>
        <end position="117"/>
    </location>
</feature>
<feature type="signal peptide" evidence="2">
    <location>
        <begin position="1"/>
        <end position="32"/>
    </location>
</feature>
<feature type="region of interest" description="Disordered" evidence="1">
    <location>
        <begin position="368"/>
        <end position="391"/>
    </location>
</feature>
<evidence type="ECO:0000259" key="3">
    <source>
        <dbReference type="Pfam" id="PF16998"/>
    </source>
</evidence>
<name>A0A932I120_UNCTE</name>
<dbReference type="AlphaFoldDB" id="A0A932I120"/>
<evidence type="ECO:0000313" key="4">
    <source>
        <dbReference type="EMBL" id="MBI3127817.1"/>
    </source>
</evidence>
<dbReference type="Proteomes" id="UP000782312">
    <property type="component" value="Unassembled WGS sequence"/>
</dbReference>
<organism evidence="4 5">
    <name type="scientific">Tectimicrobiota bacterium</name>
    <dbReference type="NCBI Taxonomy" id="2528274"/>
    <lineage>
        <taxon>Bacteria</taxon>
        <taxon>Pseudomonadati</taxon>
        <taxon>Nitrospinota/Tectimicrobiota group</taxon>
        <taxon>Candidatus Tectimicrobiota</taxon>
    </lineage>
</organism>
<keyword evidence="2" id="KW-0732">Signal</keyword>
<evidence type="ECO:0000256" key="2">
    <source>
        <dbReference type="SAM" id="SignalP"/>
    </source>
</evidence>
<accession>A0A932I120</accession>
<reference evidence="4" key="1">
    <citation type="submission" date="2020-07" db="EMBL/GenBank/DDBJ databases">
        <title>Huge and variable diversity of episymbiotic CPR bacteria and DPANN archaea in groundwater ecosystems.</title>
        <authorList>
            <person name="He C.Y."/>
            <person name="Keren R."/>
            <person name="Whittaker M."/>
            <person name="Farag I.F."/>
            <person name="Doudna J."/>
            <person name="Cate J.H.D."/>
            <person name="Banfield J.F."/>
        </authorList>
    </citation>
    <scope>NUCLEOTIDE SEQUENCE</scope>
    <source>
        <strain evidence="4">NC_groundwater_763_Ag_S-0.2um_68_21</strain>
    </source>
</reference>